<feature type="non-terminal residue" evidence="1">
    <location>
        <position position="1"/>
    </location>
</feature>
<sequence>LPFLTQDHATVSSVAAISFLVSSLAKSTSIGAWDFDASLSVLHRTKRTVWYSQNIGDFQTYSLYSLDDDNKIHTMLRIPQHYYVPARICEIYRPRSFGKRPKKDNPKNKYVLTFKQDNVFLQARVSLATLYVKLLNVQKFFFGERPMTLNIHIASHVLLLLNLPFPDQFIRSILR</sequence>
<feature type="non-terminal residue" evidence="1">
    <location>
        <position position="175"/>
    </location>
</feature>
<dbReference type="RefSeq" id="XP_041159803.1">
    <property type="nucleotide sequence ID" value="XM_041296472.1"/>
</dbReference>
<dbReference type="EMBL" id="JABBWE010000031">
    <property type="protein sequence ID" value="KAG1793347.1"/>
    <property type="molecule type" value="Genomic_DNA"/>
</dbReference>
<dbReference type="AlphaFoldDB" id="A0A9P7DHR3"/>
<gene>
    <name evidence="1" type="ORF">HD556DRAFT_1205975</name>
</gene>
<comment type="caution">
    <text evidence="1">The sequence shown here is derived from an EMBL/GenBank/DDBJ whole genome shotgun (WGS) entry which is preliminary data.</text>
</comment>
<organism evidence="1 2">
    <name type="scientific">Suillus plorans</name>
    <dbReference type="NCBI Taxonomy" id="116603"/>
    <lineage>
        <taxon>Eukaryota</taxon>
        <taxon>Fungi</taxon>
        <taxon>Dikarya</taxon>
        <taxon>Basidiomycota</taxon>
        <taxon>Agaricomycotina</taxon>
        <taxon>Agaricomycetes</taxon>
        <taxon>Agaricomycetidae</taxon>
        <taxon>Boletales</taxon>
        <taxon>Suillineae</taxon>
        <taxon>Suillaceae</taxon>
        <taxon>Suillus</taxon>
    </lineage>
</organism>
<dbReference type="GeneID" id="64590236"/>
<keyword evidence="2" id="KW-1185">Reference proteome</keyword>
<reference evidence="1" key="1">
    <citation type="journal article" date="2020" name="New Phytol.">
        <title>Comparative genomics reveals dynamic genome evolution in host specialist ectomycorrhizal fungi.</title>
        <authorList>
            <person name="Lofgren L.A."/>
            <person name="Nguyen N.H."/>
            <person name="Vilgalys R."/>
            <person name="Ruytinx J."/>
            <person name="Liao H.L."/>
            <person name="Branco S."/>
            <person name="Kuo A."/>
            <person name="LaButti K."/>
            <person name="Lipzen A."/>
            <person name="Andreopoulos W."/>
            <person name="Pangilinan J."/>
            <person name="Riley R."/>
            <person name="Hundley H."/>
            <person name="Na H."/>
            <person name="Barry K."/>
            <person name="Grigoriev I.V."/>
            <person name="Stajich J.E."/>
            <person name="Kennedy P.G."/>
        </authorList>
    </citation>
    <scope>NUCLEOTIDE SEQUENCE</scope>
    <source>
        <strain evidence="1">S12</strain>
    </source>
</reference>
<dbReference type="OrthoDB" id="2674470at2759"/>
<evidence type="ECO:0000313" key="2">
    <source>
        <dbReference type="Proteomes" id="UP000719766"/>
    </source>
</evidence>
<protein>
    <submittedName>
        <fullName evidence="1">Uncharacterized protein</fullName>
    </submittedName>
</protein>
<accession>A0A9P7DHR3</accession>
<proteinExistence type="predicted"/>
<name>A0A9P7DHR3_9AGAM</name>
<dbReference type="Proteomes" id="UP000719766">
    <property type="component" value="Unassembled WGS sequence"/>
</dbReference>
<evidence type="ECO:0000313" key="1">
    <source>
        <dbReference type="EMBL" id="KAG1793347.1"/>
    </source>
</evidence>